<dbReference type="Proteomes" id="UP001291623">
    <property type="component" value="Unassembled WGS sequence"/>
</dbReference>
<protein>
    <recommendedName>
        <fullName evidence="4">Pentatricopeptide repeat-containing protein</fullName>
    </recommendedName>
</protein>
<keyword evidence="1" id="KW-0677">Repeat</keyword>
<dbReference type="InterPro" id="IPR046960">
    <property type="entry name" value="PPR_At4g14850-like_plant"/>
</dbReference>
<name>A0AAE1RXG0_9SOLA</name>
<dbReference type="GO" id="GO:0003723">
    <property type="term" value="F:RNA binding"/>
    <property type="evidence" value="ECO:0007669"/>
    <property type="project" value="InterPro"/>
</dbReference>
<reference evidence="2" key="1">
    <citation type="submission" date="2023-12" db="EMBL/GenBank/DDBJ databases">
        <title>Genome assembly of Anisodus tanguticus.</title>
        <authorList>
            <person name="Wang Y.-J."/>
        </authorList>
    </citation>
    <scope>NUCLEOTIDE SEQUENCE</scope>
    <source>
        <strain evidence="2">KB-2021</strain>
        <tissue evidence="2">Leaf</tissue>
    </source>
</reference>
<sequence>MAHTGKASFTMNHGYEGIDVMIEIKRKITDKAEIYLINHVSISIKSFLMRMEGIMSDVSTILGSLPLCSLFATKSQGKKMHVFIIMPRFESHVPVGNALIEMYSKAESLNNAILAFEDLRIKDVLTWTTNDLCIWNVWRMKEDSQIFSADKEDSHSGLVQDGRACFNRMREEYNIEPRIELYGCMVDLLSRSGMLAKAEDFILSMSVQPDASMWGALLSTCRVSGDTEVAELVVELLVELKSTMKIRTSVLVQRQSTFTIGSRSMVILFCIPLQENFGRRAGSWSKVPSNKKNLNPKKRLLLDEILWFLPSCQRHGSLLMIFGKKIVSRVLPGGRDFPTGSKSQVNGGTSFRELRLTYLIEPLS</sequence>
<dbReference type="EMBL" id="JAVYJV010000010">
    <property type="protein sequence ID" value="KAK4360509.1"/>
    <property type="molecule type" value="Genomic_DNA"/>
</dbReference>
<dbReference type="Pfam" id="PF01535">
    <property type="entry name" value="PPR"/>
    <property type="match status" value="1"/>
</dbReference>
<evidence type="ECO:0000313" key="2">
    <source>
        <dbReference type="EMBL" id="KAK4360509.1"/>
    </source>
</evidence>
<keyword evidence="3" id="KW-1185">Reference proteome</keyword>
<dbReference type="InterPro" id="IPR011990">
    <property type="entry name" value="TPR-like_helical_dom_sf"/>
</dbReference>
<evidence type="ECO:0000313" key="3">
    <source>
        <dbReference type="Proteomes" id="UP001291623"/>
    </source>
</evidence>
<evidence type="ECO:0008006" key="4">
    <source>
        <dbReference type="Google" id="ProtNLM"/>
    </source>
</evidence>
<proteinExistence type="predicted"/>
<dbReference type="AlphaFoldDB" id="A0AAE1RXG0"/>
<dbReference type="InterPro" id="IPR002885">
    <property type="entry name" value="PPR_rpt"/>
</dbReference>
<dbReference type="Gene3D" id="1.25.40.10">
    <property type="entry name" value="Tetratricopeptide repeat domain"/>
    <property type="match status" value="1"/>
</dbReference>
<organism evidence="2 3">
    <name type="scientific">Anisodus tanguticus</name>
    <dbReference type="NCBI Taxonomy" id="243964"/>
    <lineage>
        <taxon>Eukaryota</taxon>
        <taxon>Viridiplantae</taxon>
        <taxon>Streptophyta</taxon>
        <taxon>Embryophyta</taxon>
        <taxon>Tracheophyta</taxon>
        <taxon>Spermatophyta</taxon>
        <taxon>Magnoliopsida</taxon>
        <taxon>eudicotyledons</taxon>
        <taxon>Gunneridae</taxon>
        <taxon>Pentapetalae</taxon>
        <taxon>asterids</taxon>
        <taxon>lamiids</taxon>
        <taxon>Solanales</taxon>
        <taxon>Solanaceae</taxon>
        <taxon>Solanoideae</taxon>
        <taxon>Hyoscyameae</taxon>
        <taxon>Anisodus</taxon>
    </lineage>
</organism>
<dbReference type="PANTHER" id="PTHR47926">
    <property type="entry name" value="PENTATRICOPEPTIDE REPEAT-CONTAINING PROTEIN"/>
    <property type="match status" value="1"/>
</dbReference>
<dbReference type="GO" id="GO:0009451">
    <property type="term" value="P:RNA modification"/>
    <property type="evidence" value="ECO:0007669"/>
    <property type="project" value="InterPro"/>
</dbReference>
<accession>A0AAE1RXG0</accession>
<evidence type="ECO:0000256" key="1">
    <source>
        <dbReference type="ARBA" id="ARBA00022737"/>
    </source>
</evidence>
<gene>
    <name evidence="2" type="ORF">RND71_019461</name>
</gene>
<comment type="caution">
    <text evidence="2">The sequence shown here is derived from an EMBL/GenBank/DDBJ whole genome shotgun (WGS) entry which is preliminary data.</text>
</comment>